<dbReference type="AlphaFoldDB" id="A0A7S2N4L7"/>
<proteinExistence type="predicted"/>
<organism evidence="2">
    <name type="scientific">Haptolina brevifila</name>
    <dbReference type="NCBI Taxonomy" id="156173"/>
    <lineage>
        <taxon>Eukaryota</taxon>
        <taxon>Haptista</taxon>
        <taxon>Haptophyta</taxon>
        <taxon>Prymnesiophyceae</taxon>
        <taxon>Prymnesiales</taxon>
        <taxon>Prymnesiaceae</taxon>
        <taxon>Haptolina</taxon>
    </lineage>
</organism>
<feature type="region of interest" description="Disordered" evidence="1">
    <location>
        <begin position="230"/>
        <end position="296"/>
    </location>
</feature>
<reference evidence="2" key="1">
    <citation type="submission" date="2021-01" db="EMBL/GenBank/DDBJ databases">
        <authorList>
            <person name="Corre E."/>
            <person name="Pelletier E."/>
            <person name="Niang G."/>
            <person name="Scheremetjew M."/>
            <person name="Finn R."/>
            <person name="Kale V."/>
            <person name="Holt S."/>
            <person name="Cochrane G."/>
            <person name="Meng A."/>
            <person name="Brown T."/>
            <person name="Cohen L."/>
        </authorList>
    </citation>
    <scope>NUCLEOTIDE SEQUENCE</scope>
    <source>
        <strain evidence="2">UTEX LB 985</strain>
    </source>
</reference>
<feature type="compositionally biased region" description="Basic and acidic residues" evidence="1">
    <location>
        <begin position="265"/>
        <end position="296"/>
    </location>
</feature>
<protein>
    <submittedName>
        <fullName evidence="2">Uncharacterized protein</fullName>
    </submittedName>
</protein>
<dbReference type="EMBL" id="HBGU01062351">
    <property type="protein sequence ID" value="CAD9519215.1"/>
    <property type="molecule type" value="Transcribed_RNA"/>
</dbReference>
<feature type="compositionally biased region" description="Basic and acidic residues" evidence="1">
    <location>
        <begin position="230"/>
        <end position="248"/>
    </location>
</feature>
<evidence type="ECO:0000256" key="1">
    <source>
        <dbReference type="SAM" id="MobiDB-lite"/>
    </source>
</evidence>
<accession>A0A7S2N4L7</accession>
<name>A0A7S2N4L7_9EUKA</name>
<gene>
    <name evidence="2" type="ORF">CBRE1094_LOCUS34002</name>
</gene>
<sequence length="397" mass="46099">MLTTYAAHGYGELGTESAAIEYKALREKSTSRHAIESRKQAELLEREAAAKKEAAEKAWHKRLEEKTRYTDEQRSWWDEQARQSLQRDNSLAKDGSTHLSAATLDRQRKEAYKEHLGNYEDLQMKLKKVEDMDKDMAHRGQVAREKSWQEQQRQARQLDAEFGKGLEKRKDLAAKDELSRQTIEQAAHQAKLNGVKARLGEGSRIQENKAREQNEAMHEEQRQKAQEIARGRFKQDEALRQERKDAKSQKKKAIHNANMTLHQQQEADRLAEEKAKRLKEKREKKEFQERLRKQAADKALADEHAKHVEEEAKAQNKMIDAQRALKQAEKWSGHMQAADQELHSTMEQVNLDKSVYHPHTEYERHQWSLFGSAKDPKEEANKLGFLGSALNLNNKDL</sequence>
<evidence type="ECO:0000313" key="2">
    <source>
        <dbReference type="EMBL" id="CAD9519215.1"/>
    </source>
</evidence>